<organism evidence="3 4">
    <name type="scientific">Streptococcus merionis</name>
    <dbReference type="NCBI Taxonomy" id="400065"/>
    <lineage>
        <taxon>Bacteria</taxon>
        <taxon>Bacillati</taxon>
        <taxon>Bacillota</taxon>
        <taxon>Bacilli</taxon>
        <taxon>Lactobacillales</taxon>
        <taxon>Streptococcaceae</taxon>
        <taxon>Streptococcus</taxon>
    </lineage>
</organism>
<dbReference type="RefSeq" id="WP_018373284.1">
    <property type="nucleotide sequence ID" value="NZ_LT906439.1"/>
</dbReference>
<dbReference type="InterPro" id="IPR058660">
    <property type="entry name" value="WHD_DnaB"/>
</dbReference>
<dbReference type="AlphaFoldDB" id="A0A239SV14"/>
<dbReference type="STRING" id="1123308.GCA_000380085_00715"/>
<name>A0A239SV14_9STRE</name>
<proteinExistence type="predicted"/>
<feature type="region of interest" description="Disordered" evidence="1">
    <location>
        <begin position="340"/>
        <end position="363"/>
    </location>
</feature>
<dbReference type="OrthoDB" id="2082007at2"/>
<sequence>MKPNETFSFMEHNQIQPDLFCLGRFYVPLIGSSGLSLYIYFQSFYDLGLEEHLFSDILNHLNFGIEEFEKNLAILTAVKLVSLSQKEDDSYMIELHSPLTKEAFLKHQVLSKLLERKIGEHAFKRLSLEPESSSAMRSLDKGLSEFFQDIPDLKEDSRIVNDDDFDLLHFKQLMARDQLRFEDEQSDILALFNYAELGKKTWFETYQVAKETAVGQVISTKRMMKTLESASSDLTEFTQGEQSLIRWAKSRKPLEFLRDQKQFRQASITNSERQVLKELAQLGLLDSVINVLVHFTLTKTDSANLNEKYALKLGNDLSYKGVNSAEAAVIFLREPRNKEEVGRAKKQGTNTKTNVPEWSKESYRTEATAEELEELEALRRRMLGDKEV</sequence>
<evidence type="ECO:0000313" key="3">
    <source>
        <dbReference type="EMBL" id="SNU89109.1"/>
    </source>
</evidence>
<dbReference type="eggNOG" id="COG3611">
    <property type="taxonomic scope" value="Bacteria"/>
</dbReference>
<protein>
    <submittedName>
        <fullName evidence="3">Chromosome replication initiation protein/membrane attachment protein</fullName>
    </submittedName>
</protein>
<dbReference type="Pfam" id="PF25888">
    <property type="entry name" value="WHD_DnaB"/>
    <property type="match status" value="1"/>
</dbReference>
<keyword evidence="4" id="KW-1185">Reference proteome</keyword>
<feature type="domain" description="Replicative helicase loading/DNA remodeling protein DnaB N-terminal winged helix" evidence="2">
    <location>
        <begin position="1"/>
        <end position="228"/>
    </location>
</feature>
<evidence type="ECO:0000313" key="4">
    <source>
        <dbReference type="Proteomes" id="UP000215185"/>
    </source>
</evidence>
<dbReference type="Proteomes" id="UP000215185">
    <property type="component" value="Chromosome 1"/>
</dbReference>
<feature type="compositionally biased region" description="Polar residues" evidence="1">
    <location>
        <begin position="347"/>
        <end position="356"/>
    </location>
</feature>
<evidence type="ECO:0000256" key="1">
    <source>
        <dbReference type="SAM" id="MobiDB-lite"/>
    </source>
</evidence>
<reference evidence="3 4" key="1">
    <citation type="submission" date="2017-06" db="EMBL/GenBank/DDBJ databases">
        <authorList>
            <consortium name="Pathogen Informatics"/>
        </authorList>
    </citation>
    <scope>NUCLEOTIDE SEQUENCE [LARGE SCALE GENOMIC DNA]</scope>
    <source>
        <strain evidence="3 4">NCTC13788</strain>
    </source>
</reference>
<gene>
    <name evidence="3" type="ORF">SAMEA4412692_01351</name>
</gene>
<dbReference type="EMBL" id="LT906439">
    <property type="protein sequence ID" value="SNU89109.1"/>
    <property type="molecule type" value="Genomic_DNA"/>
</dbReference>
<dbReference type="KEGG" id="smen:SAMEA4412692_1351"/>
<evidence type="ECO:0000259" key="2">
    <source>
        <dbReference type="Pfam" id="PF25888"/>
    </source>
</evidence>
<accession>A0A239SV14</accession>